<feature type="signal peptide" evidence="1">
    <location>
        <begin position="1"/>
        <end position="19"/>
    </location>
</feature>
<dbReference type="SUPFAM" id="SSF56925">
    <property type="entry name" value="OMPA-like"/>
    <property type="match status" value="1"/>
</dbReference>
<evidence type="ECO:0000313" key="2">
    <source>
        <dbReference type="EMBL" id="MBD2713564.1"/>
    </source>
</evidence>
<name>A0ABR8JFJ8_9BACT</name>
<organism evidence="2 3">
    <name type="scientific">Hymenobacter duratus</name>
    <dbReference type="NCBI Taxonomy" id="2771356"/>
    <lineage>
        <taxon>Bacteria</taxon>
        <taxon>Pseudomonadati</taxon>
        <taxon>Bacteroidota</taxon>
        <taxon>Cytophagia</taxon>
        <taxon>Cytophagales</taxon>
        <taxon>Hymenobacteraceae</taxon>
        <taxon>Hymenobacter</taxon>
    </lineage>
</organism>
<feature type="chain" id="PRO_5047288287" description="Outer membrane protein beta-barrel domain-containing protein" evidence="1">
    <location>
        <begin position="20"/>
        <end position="234"/>
    </location>
</feature>
<gene>
    <name evidence="2" type="ORF">IC231_00785</name>
</gene>
<sequence>MRYYLLGVLAAATTSAAQAQISAGTVLLGGSLGYRQQLTKVAATGFLPAYEDRLRQITVSPTAGYFVANNLVVGVQMNWQQETRNYPAIIPVVINPGPGQPTATVLYGENTTRWMQLGPFVRYYQFIGDKAAFYGHAGAGYSAATYKDKPPVYFGNSDAKNSGFYGQLSPGFVYFPTHFFALEVGLRGLSYQRLSYSGDDYTGEKPTSSAFDMGFRLRDLRLGASFYLGRGYSL</sequence>
<accession>A0ABR8JFJ8</accession>
<keyword evidence="3" id="KW-1185">Reference proteome</keyword>
<dbReference type="InterPro" id="IPR011250">
    <property type="entry name" value="OMP/PagP_B-barrel"/>
</dbReference>
<protein>
    <recommendedName>
        <fullName evidence="4">Outer membrane protein beta-barrel domain-containing protein</fullName>
    </recommendedName>
</protein>
<evidence type="ECO:0000313" key="3">
    <source>
        <dbReference type="Proteomes" id="UP000642468"/>
    </source>
</evidence>
<dbReference type="EMBL" id="JACWZZ010000001">
    <property type="protein sequence ID" value="MBD2713564.1"/>
    <property type="molecule type" value="Genomic_DNA"/>
</dbReference>
<dbReference type="RefSeq" id="WP_190782727.1">
    <property type="nucleotide sequence ID" value="NZ_JACWZZ010000001.1"/>
</dbReference>
<evidence type="ECO:0008006" key="4">
    <source>
        <dbReference type="Google" id="ProtNLM"/>
    </source>
</evidence>
<comment type="caution">
    <text evidence="2">The sequence shown here is derived from an EMBL/GenBank/DDBJ whole genome shotgun (WGS) entry which is preliminary data.</text>
</comment>
<dbReference type="Proteomes" id="UP000642468">
    <property type="component" value="Unassembled WGS sequence"/>
</dbReference>
<evidence type="ECO:0000256" key="1">
    <source>
        <dbReference type="SAM" id="SignalP"/>
    </source>
</evidence>
<reference evidence="2 3" key="1">
    <citation type="submission" date="2020-09" db="EMBL/GenBank/DDBJ databases">
        <authorList>
            <person name="Kim M.K."/>
        </authorList>
    </citation>
    <scope>NUCLEOTIDE SEQUENCE [LARGE SCALE GENOMIC DNA]</scope>
    <source>
        <strain evidence="2 3">BT646</strain>
    </source>
</reference>
<proteinExistence type="predicted"/>
<keyword evidence="1" id="KW-0732">Signal</keyword>